<evidence type="ECO:0000256" key="1">
    <source>
        <dbReference type="SAM" id="Phobius"/>
    </source>
</evidence>
<comment type="caution">
    <text evidence="3">The sequence shown here is derived from an EMBL/GenBank/DDBJ whole genome shotgun (WGS) entry which is preliminary data.</text>
</comment>
<feature type="transmembrane region" description="Helical" evidence="1">
    <location>
        <begin position="307"/>
        <end position="326"/>
    </location>
</feature>
<evidence type="ECO:0000313" key="4">
    <source>
        <dbReference type="Proteomes" id="UP000807825"/>
    </source>
</evidence>
<accession>A0A9D6V5T1</accession>
<sequence>MKQLLEKYLKIYVHESSRFLWIAAISFVIFYVTAIFRNYVDTAFLKRFGPDYIPSMLVINALLTFVVMAVVDRMSRRFKDHFLLAFCLGSYAAIVTALYFLVLAKISLAYPILYQLLYLLDSILLVYLWNIAGDLFDARQGKRIFPLITASQVLGTTLGSFSTRPLTMALGEDPVLLIFAFFSMATALYLARTGFTYLGESRPKIVSGRDAPRVISLTQVPRVMKDYPIIRYLIVTGLIPNILLPIFFYQFSEIANSTFHSEQSLISFLSMFRGTTTLITFVLLFFVGRMYSSMGLTNASIVQPLNFALLFGSLPAFFNIYVAAYGQFSTILIQRAIAGPVNKILYSVIPSDLQIWSRTFIRGTVLKVGMLSGSLSMIALKPLIQARSFSYLAFALAVCWLFETLKFRKHYTRILKQVIAEKEIDFAQIESVRPFDSGGAATELGSIEVDTRVQEYAQEPPKPIPKLDPQVALKLLDDENASTRAEAAASFAITKDMRAVRKLIGCLEDTDDDVRKAAMEALMGYGESILPFLEVSLVEARPRTKQGILEVIRLSGLQEFEIVPFLGKELAQAYGHLIALRHLETISDGLSVEMLKKHLTASNEENLSLIFYALWVYHADMRLMYKALRSETASIAIELVENSIQKELTAYLIPLIEDIPLDEKIEKGRKMFPLVRKETPERLITFLANAEDPITRMLALFTIAEKMPDQSFVPIIESRLQDKFPYVREIAEYALKRILNGDAIMPDIIEKINKLRNFTIFEGMGVRELHAIASVITVETFQPGDVMIKEGDENSSIYLLVAGKVTIYEKYGTPEERSKVTVGEGAFLGELSLFTRMSPNATCVAAETTNAYVLRHHQFEEIMKVYPQIGINLCKFFTMKLRQVAY</sequence>
<dbReference type="Gene3D" id="2.60.120.10">
    <property type="entry name" value="Jelly Rolls"/>
    <property type="match status" value="1"/>
</dbReference>
<dbReference type="GO" id="GO:0005249">
    <property type="term" value="F:voltage-gated potassium channel activity"/>
    <property type="evidence" value="ECO:0007669"/>
    <property type="project" value="TreeGrafter"/>
</dbReference>
<proteinExistence type="predicted"/>
<feature type="transmembrane region" description="Helical" evidence="1">
    <location>
        <begin position="264"/>
        <end position="287"/>
    </location>
</feature>
<dbReference type="Pfam" id="PF13646">
    <property type="entry name" value="HEAT_2"/>
    <property type="match status" value="1"/>
</dbReference>
<dbReference type="GO" id="GO:0003254">
    <property type="term" value="P:regulation of membrane depolarization"/>
    <property type="evidence" value="ECO:0007669"/>
    <property type="project" value="TreeGrafter"/>
</dbReference>
<name>A0A9D6V5T1_9BACT</name>
<dbReference type="Gene3D" id="1.20.1250.20">
    <property type="entry name" value="MFS general substrate transporter like domains"/>
    <property type="match status" value="1"/>
</dbReference>
<dbReference type="InterPro" id="IPR014710">
    <property type="entry name" value="RmlC-like_jellyroll"/>
</dbReference>
<dbReference type="Gene3D" id="1.25.10.10">
    <property type="entry name" value="Leucine-rich Repeat Variant"/>
    <property type="match status" value="1"/>
</dbReference>
<gene>
    <name evidence="3" type="ORF">HY912_18050</name>
</gene>
<protein>
    <submittedName>
        <fullName evidence="3">Cyclic nucleotide-binding domain-containing protein</fullName>
    </submittedName>
</protein>
<feature type="transmembrane region" description="Helical" evidence="1">
    <location>
        <begin position="175"/>
        <end position="195"/>
    </location>
</feature>
<evidence type="ECO:0000313" key="3">
    <source>
        <dbReference type="EMBL" id="MBI5251394.1"/>
    </source>
</evidence>
<dbReference type="Proteomes" id="UP000807825">
    <property type="component" value="Unassembled WGS sequence"/>
</dbReference>
<dbReference type="PANTHER" id="PTHR45689">
    <property type="entry name" value="I[[H]] CHANNEL, ISOFORM E"/>
    <property type="match status" value="1"/>
</dbReference>
<reference evidence="3" key="1">
    <citation type="submission" date="2020-07" db="EMBL/GenBank/DDBJ databases">
        <title>Huge and variable diversity of episymbiotic CPR bacteria and DPANN archaea in groundwater ecosystems.</title>
        <authorList>
            <person name="He C.Y."/>
            <person name="Keren R."/>
            <person name="Whittaker M."/>
            <person name="Farag I.F."/>
            <person name="Doudna J."/>
            <person name="Cate J.H.D."/>
            <person name="Banfield J.F."/>
        </authorList>
    </citation>
    <scope>NUCLEOTIDE SEQUENCE</scope>
    <source>
        <strain evidence="3">NC_groundwater_1664_Pr3_B-0.1um_52_9</strain>
    </source>
</reference>
<dbReference type="EMBL" id="JACRDE010000470">
    <property type="protein sequence ID" value="MBI5251394.1"/>
    <property type="molecule type" value="Genomic_DNA"/>
</dbReference>
<dbReference type="InterPro" id="IPR018490">
    <property type="entry name" value="cNMP-bd_dom_sf"/>
</dbReference>
<dbReference type="InterPro" id="IPR000595">
    <property type="entry name" value="cNMP-bd_dom"/>
</dbReference>
<dbReference type="SUPFAM" id="SSF51206">
    <property type="entry name" value="cAMP-binding domain-like"/>
    <property type="match status" value="1"/>
</dbReference>
<feature type="transmembrane region" description="Helical" evidence="1">
    <location>
        <begin position="83"/>
        <end position="106"/>
    </location>
</feature>
<feature type="transmembrane region" description="Helical" evidence="1">
    <location>
        <begin position="232"/>
        <end position="252"/>
    </location>
</feature>
<feature type="transmembrane region" description="Helical" evidence="1">
    <location>
        <begin position="112"/>
        <end position="132"/>
    </location>
</feature>
<evidence type="ECO:0000259" key="2">
    <source>
        <dbReference type="PROSITE" id="PS50042"/>
    </source>
</evidence>
<feature type="transmembrane region" description="Helical" evidence="1">
    <location>
        <begin position="144"/>
        <end position="163"/>
    </location>
</feature>
<keyword evidence="1" id="KW-0472">Membrane</keyword>
<dbReference type="PROSITE" id="PS50042">
    <property type="entry name" value="CNMP_BINDING_3"/>
    <property type="match status" value="1"/>
</dbReference>
<feature type="transmembrane region" description="Helical" evidence="1">
    <location>
        <begin position="20"/>
        <end position="40"/>
    </location>
</feature>
<dbReference type="InterPro" id="IPR051413">
    <property type="entry name" value="K/Na_HCN_channel"/>
</dbReference>
<feature type="domain" description="Cyclic nucleotide-binding" evidence="2">
    <location>
        <begin position="760"/>
        <end position="863"/>
    </location>
</feature>
<dbReference type="SMART" id="SM00100">
    <property type="entry name" value="cNMP"/>
    <property type="match status" value="1"/>
</dbReference>
<keyword evidence="1" id="KW-0812">Transmembrane</keyword>
<dbReference type="GO" id="GO:0098855">
    <property type="term" value="C:HCN channel complex"/>
    <property type="evidence" value="ECO:0007669"/>
    <property type="project" value="TreeGrafter"/>
</dbReference>
<dbReference type="InterPro" id="IPR016024">
    <property type="entry name" value="ARM-type_fold"/>
</dbReference>
<dbReference type="CDD" id="cd00038">
    <property type="entry name" value="CAP_ED"/>
    <property type="match status" value="1"/>
</dbReference>
<keyword evidence="1" id="KW-1133">Transmembrane helix</keyword>
<dbReference type="GO" id="GO:0035725">
    <property type="term" value="P:sodium ion transmembrane transport"/>
    <property type="evidence" value="ECO:0007669"/>
    <property type="project" value="TreeGrafter"/>
</dbReference>
<dbReference type="Pfam" id="PF00027">
    <property type="entry name" value="cNMP_binding"/>
    <property type="match status" value="1"/>
</dbReference>
<feature type="transmembrane region" description="Helical" evidence="1">
    <location>
        <begin position="52"/>
        <end position="71"/>
    </location>
</feature>
<dbReference type="SUPFAM" id="SSF103473">
    <property type="entry name" value="MFS general substrate transporter"/>
    <property type="match status" value="1"/>
</dbReference>
<dbReference type="AlphaFoldDB" id="A0A9D6V5T1"/>
<dbReference type="PANTHER" id="PTHR45689:SF14">
    <property type="entry name" value="CYCLIC NUCLEOTIDE-GATED CATION CHANNEL SUBUNIT A-LIKE PROTEIN"/>
    <property type="match status" value="1"/>
</dbReference>
<dbReference type="InterPro" id="IPR036259">
    <property type="entry name" value="MFS_trans_sf"/>
</dbReference>
<organism evidence="3 4">
    <name type="scientific">Desulfomonile tiedjei</name>
    <dbReference type="NCBI Taxonomy" id="2358"/>
    <lineage>
        <taxon>Bacteria</taxon>
        <taxon>Pseudomonadati</taxon>
        <taxon>Thermodesulfobacteriota</taxon>
        <taxon>Desulfomonilia</taxon>
        <taxon>Desulfomonilales</taxon>
        <taxon>Desulfomonilaceae</taxon>
        <taxon>Desulfomonile</taxon>
    </lineage>
</organism>
<dbReference type="InterPro" id="IPR011989">
    <property type="entry name" value="ARM-like"/>
</dbReference>
<dbReference type="SUPFAM" id="SSF48371">
    <property type="entry name" value="ARM repeat"/>
    <property type="match status" value="1"/>
</dbReference>